<reference evidence="2" key="1">
    <citation type="submission" date="2018-05" db="EMBL/GenBank/DDBJ databases">
        <authorList>
            <person name="Lanie J.A."/>
            <person name="Ng W.-L."/>
            <person name="Kazmierczak K.M."/>
            <person name="Andrzejewski T.M."/>
            <person name="Davidsen T.M."/>
            <person name="Wayne K.J."/>
            <person name="Tettelin H."/>
            <person name="Glass J.I."/>
            <person name="Rusch D."/>
            <person name="Podicherti R."/>
            <person name="Tsui H.-C.T."/>
            <person name="Winkler M.E."/>
        </authorList>
    </citation>
    <scope>NUCLEOTIDE SEQUENCE</scope>
</reference>
<dbReference type="AlphaFoldDB" id="A0A382F1D1"/>
<accession>A0A382F1D1</accession>
<evidence type="ECO:0000313" key="2">
    <source>
        <dbReference type="EMBL" id="SVB56780.1"/>
    </source>
</evidence>
<feature type="transmembrane region" description="Helical" evidence="1">
    <location>
        <begin position="21"/>
        <end position="43"/>
    </location>
</feature>
<evidence type="ECO:0000256" key="1">
    <source>
        <dbReference type="SAM" id="Phobius"/>
    </source>
</evidence>
<name>A0A382F1D1_9ZZZZ</name>
<proteinExistence type="predicted"/>
<sequence length="89" mass="10126">MTDPLSGINRFFLAQASARNVLLLLAITIISFAMMATVITPAFQEATDGLRPFDLNRGINAEVMYEQLPRYTARSKTIYLWFALVDYLY</sequence>
<feature type="non-terminal residue" evidence="2">
    <location>
        <position position="89"/>
    </location>
</feature>
<gene>
    <name evidence="2" type="ORF">METZ01_LOCUS209634</name>
</gene>
<keyword evidence="1" id="KW-1133">Transmembrane helix</keyword>
<protein>
    <submittedName>
        <fullName evidence="2">Uncharacterized protein</fullName>
    </submittedName>
</protein>
<keyword evidence="1" id="KW-0472">Membrane</keyword>
<organism evidence="2">
    <name type="scientific">marine metagenome</name>
    <dbReference type="NCBI Taxonomy" id="408172"/>
    <lineage>
        <taxon>unclassified sequences</taxon>
        <taxon>metagenomes</taxon>
        <taxon>ecological metagenomes</taxon>
    </lineage>
</organism>
<keyword evidence="1" id="KW-0812">Transmembrane</keyword>
<dbReference type="EMBL" id="UINC01047469">
    <property type="protein sequence ID" value="SVB56780.1"/>
    <property type="molecule type" value="Genomic_DNA"/>
</dbReference>